<dbReference type="Proteomes" id="UP000054558">
    <property type="component" value="Unassembled WGS sequence"/>
</dbReference>
<evidence type="ECO:0000313" key="2">
    <source>
        <dbReference type="EMBL" id="GAQ93171.1"/>
    </source>
</evidence>
<evidence type="ECO:0000256" key="1">
    <source>
        <dbReference type="SAM" id="MobiDB-lite"/>
    </source>
</evidence>
<accession>A0A1Y1IUX1</accession>
<dbReference type="OMA" id="DILEYHM"/>
<gene>
    <name evidence="2" type="ORF">KFL_013390010</name>
</gene>
<name>A0A1Y1IUX1_KLENI</name>
<reference evidence="2 3" key="1">
    <citation type="journal article" date="2014" name="Nat. Commun.">
        <title>Klebsormidium flaccidum genome reveals primary factors for plant terrestrial adaptation.</title>
        <authorList>
            <person name="Hori K."/>
            <person name="Maruyama F."/>
            <person name="Fujisawa T."/>
            <person name="Togashi T."/>
            <person name="Yamamoto N."/>
            <person name="Seo M."/>
            <person name="Sato S."/>
            <person name="Yamada T."/>
            <person name="Mori H."/>
            <person name="Tajima N."/>
            <person name="Moriyama T."/>
            <person name="Ikeuchi M."/>
            <person name="Watanabe M."/>
            <person name="Wada H."/>
            <person name="Kobayashi K."/>
            <person name="Saito M."/>
            <person name="Masuda T."/>
            <person name="Sasaki-Sekimoto Y."/>
            <person name="Mashiguchi K."/>
            <person name="Awai K."/>
            <person name="Shimojima M."/>
            <person name="Masuda S."/>
            <person name="Iwai M."/>
            <person name="Nobusawa T."/>
            <person name="Narise T."/>
            <person name="Kondo S."/>
            <person name="Saito H."/>
            <person name="Sato R."/>
            <person name="Murakawa M."/>
            <person name="Ihara Y."/>
            <person name="Oshima-Yamada Y."/>
            <person name="Ohtaka K."/>
            <person name="Satoh M."/>
            <person name="Sonobe K."/>
            <person name="Ishii M."/>
            <person name="Ohtani R."/>
            <person name="Kanamori-Sato M."/>
            <person name="Honoki R."/>
            <person name="Miyazaki D."/>
            <person name="Mochizuki H."/>
            <person name="Umetsu J."/>
            <person name="Higashi K."/>
            <person name="Shibata D."/>
            <person name="Kamiya Y."/>
            <person name="Sato N."/>
            <person name="Nakamura Y."/>
            <person name="Tabata S."/>
            <person name="Ida S."/>
            <person name="Kurokawa K."/>
            <person name="Ohta H."/>
        </authorList>
    </citation>
    <scope>NUCLEOTIDE SEQUENCE [LARGE SCALE GENOMIC DNA]</scope>
    <source>
        <strain evidence="2 3">NIES-2285</strain>
    </source>
</reference>
<feature type="non-terminal residue" evidence="2">
    <location>
        <position position="1"/>
    </location>
</feature>
<sequence length="330" mass="36779">DCQAQHWKVGHKRECKLAAAELAVVEGRWKQAEDLCAHVLKTTLPKMEAGPAKQKLQVRVLKCRCRVRMRSDDFSGAVEDARAAFEESGKTDGRAKERTGGGTKCEIDLPTASLINHHLRESTRLDPSLADERKAAARMVAENLYVLPSTSDENANKDVIRTRLERDRRRLAQLKLPSCPGRDILEYHMAVFADQRDGSELAGAEGQNTLQILKIRTLQAKAVVLHVINKVDVLDGCRRLKEELLRIERAPGWLSGERLVVQNVISLQQDVKRLAKKLKGLPLDVEQGREVKALEKRVGSSLLGALQEAMTIVLGKGVLERLRLMDVMGP</sequence>
<evidence type="ECO:0000313" key="3">
    <source>
        <dbReference type="Proteomes" id="UP000054558"/>
    </source>
</evidence>
<dbReference type="EMBL" id="DF238288">
    <property type="protein sequence ID" value="GAQ93171.1"/>
    <property type="molecule type" value="Genomic_DNA"/>
</dbReference>
<organism evidence="2 3">
    <name type="scientific">Klebsormidium nitens</name>
    <name type="common">Green alga</name>
    <name type="synonym">Ulothrix nitens</name>
    <dbReference type="NCBI Taxonomy" id="105231"/>
    <lineage>
        <taxon>Eukaryota</taxon>
        <taxon>Viridiplantae</taxon>
        <taxon>Streptophyta</taxon>
        <taxon>Klebsormidiophyceae</taxon>
        <taxon>Klebsormidiales</taxon>
        <taxon>Klebsormidiaceae</taxon>
        <taxon>Klebsormidium</taxon>
    </lineage>
</organism>
<dbReference type="AlphaFoldDB" id="A0A1Y1IUX1"/>
<feature type="region of interest" description="Disordered" evidence="1">
    <location>
        <begin position="85"/>
        <end position="104"/>
    </location>
</feature>
<feature type="compositionally biased region" description="Basic and acidic residues" evidence="1">
    <location>
        <begin position="85"/>
        <end position="99"/>
    </location>
</feature>
<proteinExistence type="predicted"/>
<protein>
    <submittedName>
        <fullName evidence="2">Uncharacterized protein</fullName>
    </submittedName>
</protein>
<keyword evidence="3" id="KW-1185">Reference proteome</keyword>